<name>A0A622QH23_SALDZ</name>
<accession>A0A622QH23</accession>
<dbReference type="Proteomes" id="UP000839735">
    <property type="component" value="Unassembled WGS sequence"/>
</dbReference>
<sequence length="250" mass="28853">MQRRTFFELKFYDFKFYDYHNRKVTSYSFRKTKYGGCMNTQLVERERKKPASSFNPNEIIANRVRHIVSSVFADFDDKSLASEILVLEDLDLLVYVVGAYLQKKTRMSEREMDMFKSRIQSTIRFYQKLDKLGGMIKAKDVSELLGVTRQTVNNQVNKGKLIALRRGGDYLFPSFQFKGAGMLPHLEVILQCLPQETDAITRVSFLTSPVQIDDKGTAKTPLEILQKDPSDQELASLRREANLFARHIAS</sequence>
<protein>
    <submittedName>
        <fullName evidence="1">DNA-binding protein</fullName>
    </submittedName>
</protein>
<reference evidence="1" key="1">
    <citation type="submission" date="2018-08" db="EMBL/GenBank/DDBJ databases">
        <authorList>
            <person name="Ashton P.M."/>
            <person name="Dallman T."/>
            <person name="Nair S."/>
            <person name="De Pinna E."/>
            <person name="Peters T."/>
            <person name="Grant K."/>
        </authorList>
    </citation>
    <scope>NUCLEOTIDE SEQUENCE [LARGE SCALE GENOMIC DNA]</scope>
    <source>
        <strain evidence="1">294779</strain>
    </source>
</reference>
<keyword evidence="1" id="KW-0238">DNA-binding</keyword>
<dbReference type="EMBL" id="AAIBIC010000010">
    <property type="protein sequence ID" value="ECC3914360.1"/>
    <property type="molecule type" value="Genomic_DNA"/>
</dbReference>
<gene>
    <name evidence="1" type="ORF">CTQ69_10050</name>
</gene>
<organism evidence="1">
    <name type="scientific">Salmonella diarizonae</name>
    <dbReference type="NCBI Taxonomy" id="59204"/>
    <lineage>
        <taxon>Bacteria</taxon>
        <taxon>Pseudomonadati</taxon>
        <taxon>Pseudomonadota</taxon>
        <taxon>Gammaproteobacteria</taxon>
        <taxon>Enterobacterales</taxon>
        <taxon>Enterobacteriaceae</taxon>
        <taxon>Salmonella</taxon>
    </lineage>
</organism>
<dbReference type="AlphaFoldDB" id="A0A622QH23"/>
<dbReference type="GO" id="GO:0003677">
    <property type="term" value="F:DNA binding"/>
    <property type="evidence" value="ECO:0007669"/>
    <property type="project" value="UniProtKB-KW"/>
</dbReference>
<comment type="caution">
    <text evidence="1">The sequence shown here is derived from an EMBL/GenBank/DDBJ whole genome shotgun (WGS) entry which is preliminary data.</text>
</comment>
<proteinExistence type="predicted"/>
<evidence type="ECO:0000313" key="1">
    <source>
        <dbReference type="EMBL" id="ECC3914360.1"/>
    </source>
</evidence>